<sequence length="240" mass="24002">MPLPIAGAMTAAASLGRMAGAAVQTAMTAARSSALAPMFQQLATKLRSFDPATLATLLQVATAKPAASESAAPPPLPPRLSGGAMAASLRSAVPRKPAAPPPAASGKEAAAPPASPHHPGELVPLLASAWDHLETTLGGLTATVPGGRSIGAEMLEMIGPRLRALNQELAPLLQATAPQEAGESKAAELRHQLEETGENNALDLVGGQAAPGGADPSHGKVGKHAPDHVPDEGEPPGARP</sequence>
<dbReference type="Proteomes" id="UP000321323">
    <property type="component" value="Chromosome"/>
</dbReference>
<evidence type="ECO:0000256" key="1">
    <source>
        <dbReference type="SAM" id="MobiDB-lite"/>
    </source>
</evidence>
<keyword evidence="4" id="KW-1185">Reference proteome</keyword>
<gene>
    <name evidence="3" type="ORF">E7V67_025825</name>
</gene>
<evidence type="ECO:0000256" key="2">
    <source>
        <dbReference type="SAM" id="SignalP"/>
    </source>
</evidence>
<keyword evidence="2" id="KW-0732">Signal</keyword>
<evidence type="ECO:0000313" key="3">
    <source>
        <dbReference type="EMBL" id="WUR13068.1"/>
    </source>
</evidence>
<feature type="signal peptide" evidence="2">
    <location>
        <begin position="1"/>
        <end position="21"/>
    </location>
</feature>
<evidence type="ECO:0000313" key="4">
    <source>
        <dbReference type="Proteomes" id="UP000321323"/>
    </source>
</evidence>
<organism evidence="3 4">
    <name type="scientific">[Empedobacter] haloabium</name>
    <dbReference type="NCBI Taxonomy" id="592317"/>
    <lineage>
        <taxon>Bacteria</taxon>
        <taxon>Pseudomonadati</taxon>
        <taxon>Pseudomonadota</taxon>
        <taxon>Betaproteobacteria</taxon>
        <taxon>Burkholderiales</taxon>
        <taxon>Oxalobacteraceae</taxon>
        <taxon>Telluria group</taxon>
        <taxon>Telluria group incertae sedis</taxon>
    </lineage>
</organism>
<proteinExistence type="predicted"/>
<protein>
    <submittedName>
        <fullName evidence="3">Uncharacterized protein</fullName>
    </submittedName>
</protein>
<feature type="compositionally biased region" description="Basic and acidic residues" evidence="1">
    <location>
        <begin position="182"/>
        <end position="194"/>
    </location>
</feature>
<feature type="chain" id="PRO_5046095661" evidence="2">
    <location>
        <begin position="22"/>
        <end position="240"/>
    </location>
</feature>
<feature type="region of interest" description="Disordered" evidence="1">
    <location>
        <begin position="178"/>
        <end position="240"/>
    </location>
</feature>
<reference evidence="3 4" key="1">
    <citation type="journal article" date="2019" name="Int. J. Syst. Evol. Microbiol.">
        <title>The Draft Whole-Genome Sequence of the Antibiotic Producer Empedobacter haloabium ATCC 31962 Provides Indications for Its Taxonomic Reclassification.</title>
        <authorList>
            <person name="Miess H."/>
            <person name="Arlt P."/>
            <person name="Apel A.K."/>
            <person name="Weber T."/>
            <person name="Nieselt K."/>
            <person name="Hanssen F."/>
            <person name="Czemmel S."/>
            <person name="Nahnsen S."/>
            <person name="Gross H."/>
        </authorList>
    </citation>
    <scope>NUCLEOTIDE SEQUENCE [LARGE SCALE GENOMIC DNA]</scope>
    <source>
        <strain evidence="3 4">ATCC 31962</strain>
    </source>
</reference>
<feature type="region of interest" description="Disordered" evidence="1">
    <location>
        <begin position="66"/>
        <end position="122"/>
    </location>
</feature>
<dbReference type="EMBL" id="CP136508">
    <property type="protein sequence ID" value="WUR13068.1"/>
    <property type="molecule type" value="Genomic_DNA"/>
</dbReference>
<accession>A0ABZ1ULP2</accession>
<name>A0ABZ1ULP2_9BURK</name>